<proteinExistence type="predicted"/>
<dbReference type="GO" id="GO:0016747">
    <property type="term" value="F:acyltransferase activity, transferring groups other than amino-acyl groups"/>
    <property type="evidence" value="ECO:0007669"/>
    <property type="project" value="InterPro"/>
</dbReference>
<keyword evidence="3" id="KW-1185">Reference proteome</keyword>
<reference evidence="2" key="1">
    <citation type="journal article" date="2023" name="Int. J. Syst. Evol. Microbiol.">
        <title>Collibacillus ludicampi gen. nov., sp. nov., a new soil bacterium of the family Alicyclobacillaceae.</title>
        <authorList>
            <person name="Jojima T."/>
            <person name="Ioku Y."/>
            <person name="Fukuta Y."/>
            <person name="Shirasaka N."/>
            <person name="Matsumura Y."/>
            <person name="Mori M."/>
        </authorList>
    </citation>
    <scope>NUCLEOTIDE SEQUENCE</scope>
    <source>
        <strain evidence="2">TP075</strain>
    </source>
</reference>
<dbReference type="InterPro" id="IPR000182">
    <property type="entry name" value="GNAT_dom"/>
</dbReference>
<dbReference type="Gene3D" id="3.40.630.30">
    <property type="match status" value="1"/>
</dbReference>
<dbReference type="AlphaFoldDB" id="A0AAV4LBI1"/>
<dbReference type="InterPro" id="IPR016181">
    <property type="entry name" value="Acyl_CoA_acyltransferase"/>
</dbReference>
<organism evidence="2 3">
    <name type="scientific">Collibacillus ludicampi</name>
    <dbReference type="NCBI Taxonomy" id="2771369"/>
    <lineage>
        <taxon>Bacteria</taxon>
        <taxon>Bacillati</taxon>
        <taxon>Bacillota</taxon>
        <taxon>Bacilli</taxon>
        <taxon>Bacillales</taxon>
        <taxon>Alicyclobacillaceae</taxon>
        <taxon>Collibacillus</taxon>
    </lineage>
</organism>
<evidence type="ECO:0000313" key="2">
    <source>
        <dbReference type="EMBL" id="GIM45217.1"/>
    </source>
</evidence>
<dbReference type="PROSITE" id="PS51186">
    <property type="entry name" value="GNAT"/>
    <property type="match status" value="1"/>
</dbReference>
<accession>A0AAV4LBI1</accession>
<dbReference type="RefSeq" id="WP_282198436.1">
    <property type="nucleotide sequence ID" value="NZ_BOQE01000001.1"/>
</dbReference>
<dbReference type="Proteomes" id="UP001057291">
    <property type="component" value="Unassembled WGS sequence"/>
</dbReference>
<name>A0AAV4LBI1_9BACL</name>
<dbReference type="CDD" id="cd04301">
    <property type="entry name" value="NAT_SF"/>
    <property type="match status" value="1"/>
</dbReference>
<dbReference type="EMBL" id="BOQE01000001">
    <property type="protein sequence ID" value="GIM45217.1"/>
    <property type="molecule type" value="Genomic_DNA"/>
</dbReference>
<dbReference type="SUPFAM" id="SSF55729">
    <property type="entry name" value="Acyl-CoA N-acyltransferases (Nat)"/>
    <property type="match status" value="1"/>
</dbReference>
<sequence>MKIQIIRARPEDANLLHQIVVTSKGYWGYPEDWVMLWISGVKITSEYVSTNEVFAAEIEGEIAGFYALKEKGQSICELEHLWVIPKKIGMGVGRALFTHALQRASHLGAKYMEWAADRHAAGFYEHMGGKHIRDYPSRLEGPIPIFRMEVNSENPPNS</sequence>
<evidence type="ECO:0000259" key="1">
    <source>
        <dbReference type="PROSITE" id="PS51186"/>
    </source>
</evidence>
<comment type="caution">
    <text evidence="2">The sequence shown here is derived from an EMBL/GenBank/DDBJ whole genome shotgun (WGS) entry which is preliminary data.</text>
</comment>
<gene>
    <name evidence="2" type="ORF">DNHGIG_07660</name>
</gene>
<evidence type="ECO:0000313" key="3">
    <source>
        <dbReference type="Proteomes" id="UP001057291"/>
    </source>
</evidence>
<feature type="domain" description="N-acetyltransferase" evidence="1">
    <location>
        <begin position="3"/>
        <end position="153"/>
    </location>
</feature>
<dbReference type="Pfam" id="PF00583">
    <property type="entry name" value="Acetyltransf_1"/>
    <property type="match status" value="1"/>
</dbReference>
<protein>
    <submittedName>
        <fullName evidence="2">N-acetyltransferase</fullName>
    </submittedName>
</protein>